<protein>
    <submittedName>
        <fullName evidence="3">Phage shock protein A</fullName>
    </submittedName>
</protein>
<feature type="compositionally biased region" description="Basic and acidic residues" evidence="2">
    <location>
        <begin position="224"/>
        <end position="235"/>
    </location>
</feature>
<feature type="region of interest" description="Disordered" evidence="2">
    <location>
        <begin position="135"/>
        <end position="167"/>
    </location>
</feature>
<name>A0A1B2E0F0_9BACL</name>
<accession>A0A1B2E0F0</accession>
<feature type="region of interest" description="Disordered" evidence="2">
    <location>
        <begin position="187"/>
        <end position="235"/>
    </location>
</feature>
<organism evidence="3">
    <name type="scientific">Paenibacillus ihbetae</name>
    <dbReference type="NCBI Taxonomy" id="1870820"/>
    <lineage>
        <taxon>Bacteria</taxon>
        <taxon>Bacillati</taxon>
        <taxon>Bacillota</taxon>
        <taxon>Bacilli</taxon>
        <taxon>Bacillales</taxon>
        <taxon>Paenibacillaceae</taxon>
        <taxon>Paenibacillus</taxon>
    </lineage>
</organism>
<dbReference type="Pfam" id="PF04012">
    <property type="entry name" value="PspA_IM30"/>
    <property type="match status" value="1"/>
</dbReference>
<dbReference type="EMBL" id="CP016809">
    <property type="protein sequence ID" value="ANY73367.1"/>
    <property type="molecule type" value="Genomic_DNA"/>
</dbReference>
<dbReference type="KEGG" id="pib:BBD41_12665"/>
<dbReference type="PANTHER" id="PTHR31088:SF6">
    <property type="entry name" value="PHAGE SHOCK PROTEIN A"/>
    <property type="match status" value="1"/>
</dbReference>
<feature type="compositionally biased region" description="Basic and acidic residues" evidence="2">
    <location>
        <begin position="135"/>
        <end position="148"/>
    </location>
</feature>
<dbReference type="AlphaFoldDB" id="A0A1B2E0F0"/>
<feature type="compositionally biased region" description="Acidic residues" evidence="2">
    <location>
        <begin position="195"/>
        <end position="204"/>
    </location>
</feature>
<dbReference type="InterPro" id="IPR007157">
    <property type="entry name" value="PspA_VIPP1"/>
</dbReference>
<reference evidence="3" key="1">
    <citation type="submission" date="2016-08" db="EMBL/GenBank/DDBJ databases">
        <title>Complete Genome Seqeunce of Paenibacillus sp. nov. IHBB 9852 from high altitute lake of Indian trans-Himalayas.</title>
        <authorList>
            <person name="Kiran S."/>
            <person name="Swarnkar M.K."/>
            <person name="Rana A."/>
            <person name="Tewari R."/>
            <person name="Gulati A."/>
        </authorList>
    </citation>
    <scope>NUCLEOTIDE SEQUENCE [LARGE SCALE GENOMIC DNA]</scope>
    <source>
        <strain evidence="3">IHBB 9852</strain>
    </source>
</reference>
<proteinExistence type="inferred from homology"/>
<gene>
    <name evidence="3" type="ORF">BBD41_12665</name>
</gene>
<evidence type="ECO:0000313" key="3">
    <source>
        <dbReference type="EMBL" id="ANY73367.1"/>
    </source>
</evidence>
<evidence type="ECO:0000256" key="2">
    <source>
        <dbReference type="SAM" id="MobiDB-lite"/>
    </source>
</evidence>
<sequence length="235" mass="26347">MGMLSRFTDIMRVNVNALLDRSDDPEKTIDEYTRSLHSDLGQVKAETSSLLAEERRAKRALDERITEVAKLQRYAEKAAEAGNEADARKFLERKAEAAVKLDELQQAYEQAASDAASMKQMQDKLAADMERLEARRRELKGKMAEARHQQRLSESGSSRGNVGGAFQSMEEKANRALDEALALAELRAGSKKEDDLDELMAELEEQMKRRSDDSQAAANPEAAPDDRSDRSKQKE</sequence>
<comment type="similarity">
    <text evidence="1">Belongs to the PspA/Vipp/IM30 family.</text>
</comment>
<evidence type="ECO:0000256" key="1">
    <source>
        <dbReference type="ARBA" id="ARBA00043985"/>
    </source>
</evidence>
<dbReference type="RefSeq" id="WP_099477812.1">
    <property type="nucleotide sequence ID" value="NZ_CP016809.1"/>
</dbReference>
<dbReference type="PANTHER" id="PTHR31088">
    <property type="entry name" value="MEMBRANE-ASSOCIATED PROTEIN VIPP1, CHLOROPLASTIC"/>
    <property type="match status" value="1"/>
</dbReference>